<dbReference type="CDD" id="cd04645">
    <property type="entry name" value="LbH_gamma_CA_like"/>
    <property type="match status" value="1"/>
</dbReference>
<sequence length="180" mass="18629">MSHNPLKNFLIPETKPIVPSSAFVAPGAVVMGAVELGEESSVWYTSVLRGDINRIVVGAQSNVQDGSVLHVSDDHACILGDRVTVGHRAIVHACTVGDEVLIGMGAIILDGAVIGARSVIAAGALVTKGKVIPEGSLVVGSPARVVRSLTVEEQEANVQLAQKYVAVSRRFMAAGLAVEG</sequence>
<reference evidence="1 2" key="1">
    <citation type="submission" date="2020-08" db="EMBL/GenBank/DDBJ databases">
        <title>Genomic Encyclopedia of Type Strains, Phase IV (KMG-IV): sequencing the most valuable type-strain genomes for metagenomic binning, comparative biology and taxonomic classification.</title>
        <authorList>
            <person name="Goeker M."/>
        </authorList>
    </citation>
    <scope>NUCLEOTIDE SEQUENCE [LARGE SCALE GENOMIC DNA]</scope>
    <source>
        <strain evidence="1 2">DSM 12251</strain>
    </source>
</reference>
<accession>A0A7W7YLT0</accession>
<dbReference type="InterPro" id="IPR001451">
    <property type="entry name" value="Hexapep"/>
</dbReference>
<comment type="caution">
    <text evidence="1">The sequence shown here is derived from an EMBL/GenBank/DDBJ whole genome shotgun (WGS) entry which is preliminary data.</text>
</comment>
<dbReference type="Pfam" id="PF00132">
    <property type="entry name" value="Hexapep"/>
    <property type="match status" value="1"/>
</dbReference>
<dbReference type="InterPro" id="IPR047324">
    <property type="entry name" value="LbH_gamma_CA-like"/>
</dbReference>
<dbReference type="RefSeq" id="WP_184209508.1">
    <property type="nucleotide sequence ID" value="NZ_JACHIF010000005.1"/>
</dbReference>
<dbReference type="AlphaFoldDB" id="A0A7W7YLT0"/>
<organism evidence="1 2">
    <name type="scientific">Prosthecobacter dejongeii</name>
    <dbReference type="NCBI Taxonomy" id="48465"/>
    <lineage>
        <taxon>Bacteria</taxon>
        <taxon>Pseudomonadati</taxon>
        <taxon>Verrucomicrobiota</taxon>
        <taxon>Verrucomicrobiia</taxon>
        <taxon>Verrucomicrobiales</taxon>
        <taxon>Verrucomicrobiaceae</taxon>
        <taxon>Prosthecobacter</taxon>
    </lineage>
</organism>
<name>A0A7W7YLT0_9BACT</name>
<dbReference type="Gene3D" id="2.160.10.10">
    <property type="entry name" value="Hexapeptide repeat proteins"/>
    <property type="match status" value="1"/>
</dbReference>
<dbReference type="Proteomes" id="UP000534294">
    <property type="component" value="Unassembled WGS sequence"/>
</dbReference>
<dbReference type="GO" id="GO:0016740">
    <property type="term" value="F:transferase activity"/>
    <property type="evidence" value="ECO:0007669"/>
    <property type="project" value="UniProtKB-KW"/>
</dbReference>
<dbReference type="EMBL" id="JACHIF010000005">
    <property type="protein sequence ID" value="MBB5038563.1"/>
    <property type="molecule type" value="Genomic_DNA"/>
</dbReference>
<dbReference type="InterPro" id="IPR050484">
    <property type="entry name" value="Transf_Hexapept/Carb_Anhydrase"/>
</dbReference>
<keyword evidence="1" id="KW-0808">Transferase</keyword>
<proteinExistence type="predicted"/>
<keyword evidence="2" id="KW-1185">Reference proteome</keyword>
<dbReference type="InterPro" id="IPR011004">
    <property type="entry name" value="Trimer_LpxA-like_sf"/>
</dbReference>
<dbReference type="PANTHER" id="PTHR13061:SF29">
    <property type="entry name" value="GAMMA CARBONIC ANHYDRASE-LIKE 1, MITOCHONDRIAL-RELATED"/>
    <property type="match status" value="1"/>
</dbReference>
<dbReference type="SUPFAM" id="SSF51161">
    <property type="entry name" value="Trimeric LpxA-like enzymes"/>
    <property type="match status" value="1"/>
</dbReference>
<evidence type="ECO:0000313" key="2">
    <source>
        <dbReference type="Proteomes" id="UP000534294"/>
    </source>
</evidence>
<dbReference type="PANTHER" id="PTHR13061">
    <property type="entry name" value="DYNACTIN SUBUNIT P25"/>
    <property type="match status" value="1"/>
</dbReference>
<protein>
    <submittedName>
        <fullName evidence="1">Carbonic anhydrase/acetyltransferase-like protein (Isoleucine patch superfamily)</fullName>
    </submittedName>
</protein>
<evidence type="ECO:0000313" key="1">
    <source>
        <dbReference type="EMBL" id="MBB5038563.1"/>
    </source>
</evidence>
<gene>
    <name evidence="1" type="ORF">HNQ64_002826</name>
</gene>